<gene>
    <name evidence="3" type="ORF">OCV61_16320</name>
</gene>
<accession>A0ABT2TXH8</accession>
<dbReference type="Pfam" id="PF00271">
    <property type="entry name" value="Helicase_C"/>
    <property type="match status" value="1"/>
</dbReference>
<evidence type="ECO:0000313" key="3">
    <source>
        <dbReference type="EMBL" id="MCU6766939.1"/>
    </source>
</evidence>
<dbReference type="InterPro" id="IPR014001">
    <property type="entry name" value="Helicase_ATP-bd"/>
</dbReference>
<evidence type="ECO:0000259" key="1">
    <source>
        <dbReference type="PROSITE" id="PS51192"/>
    </source>
</evidence>
<feature type="domain" description="Helicase C-terminal" evidence="2">
    <location>
        <begin position="436"/>
        <end position="587"/>
    </location>
</feature>
<keyword evidence="3" id="KW-0547">Nucleotide-binding</keyword>
<dbReference type="InterPro" id="IPR006935">
    <property type="entry name" value="Helicase/UvrB_N"/>
</dbReference>
<reference evidence="3 4" key="1">
    <citation type="journal article" date="2021" name="ISME Commun">
        <title>Automated analysis of genomic sequences facilitates high-throughput and comprehensive description of bacteria.</title>
        <authorList>
            <person name="Hitch T.C.A."/>
        </authorList>
    </citation>
    <scope>NUCLEOTIDE SEQUENCE [LARGE SCALE GENOMIC DNA]</scope>
    <source>
        <strain evidence="3 4">Sanger_23</strain>
    </source>
</reference>
<organism evidence="3 4">
    <name type="scientific">Blautia ammoniilytica</name>
    <dbReference type="NCBI Taxonomy" id="2981782"/>
    <lineage>
        <taxon>Bacteria</taxon>
        <taxon>Bacillati</taxon>
        <taxon>Bacillota</taxon>
        <taxon>Clostridia</taxon>
        <taxon>Lachnospirales</taxon>
        <taxon>Lachnospiraceae</taxon>
        <taxon>Blautia</taxon>
    </lineage>
</organism>
<dbReference type="SUPFAM" id="SSF56024">
    <property type="entry name" value="Phospholipase D/nuclease"/>
    <property type="match status" value="1"/>
</dbReference>
<dbReference type="Pfam" id="PF13091">
    <property type="entry name" value="PLDc_2"/>
    <property type="match status" value="1"/>
</dbReference>
<dbReference type="PROSITE" id="PS51194">
    <property type="entry name" value="HELICASE_CTER"/>
    <property type="match status" value="1"/>
</dbReference>
<dbReference type="RefSeq" id="WP_158422682.1">
    <property type="nucleotide sequence ID" value="NZ_JAOQJL010000045.1"/>
</dbReference>
<dbReference type="SMART" id="SM00487">
    <property type="entry name" value="DEXDc"/>
    <property type="match status" value="1"/>
</dbReference>
<dbReference type="InterPro" id="IPR001650">
    <property type="entry name" value="Helicase_C-like"/>
</dbReference>
<evidence type="ECO:0000259" key="2">
    <source>
        <dbReference type="PROSITE" id="PS51194"/>
    </source>
</evidence>
<dbReference type="SUPFAM" id="SSF52540">
    <property type="entry name" value="P-loop containing nucleoside triphosphate hydrolases"/>
    <property type="match status" value="1"/>
</dbReference>
<dbReference type="Proteomes" id="UP001652409">
    <property type="component" value="Unassembled WGS sequence"/>
</dbReference>
<dbReference type="SMART" id="SM00490">
    <property type="entry name" value="HELICc"/>
    <property type="match status" value="1"/>
</dbReference>
<keyword evidence="3" id="KW-0067">ATP-binding</keyword>
<sequence length="824" mass="96241">MAQFNFAEKSEIEELHIEPTDVMTGDRNKSRYLLYQLKLSMARAKQIDIIVSFLMESGVRMLLSDLKAALQRGVRIRILTGNYLGITQPSALYLLKKELGDKVELRFYSDKGRSFHPKSYIFHYDNMSEIYIGSSNISRSALTSGIEWNYRFNNNQDSQNFNLFYDTFEDLFKNHSYVINDAELKEYSKNWHKPAVAKDLARYDQTDPDTKVEVLFQPRGAQIEALCALENSRAEGAVRGLVHAATGVGKTYLAAFDSAKYERVLFVAHREEILKQAAVSFKNVRHSDDYGFFDGKQKDTGKSVIFASVATLGRSEYLTEEHFAPDYFTYLVIDEFHHAVTDQYQRIVNYFKPQFMLGLTATPERMDGKSIYEICDYNVPYEITLKEAINKGALVPFHYYGIYDETDYSTLKLVKGRYNENDLNDKYIGNVKRYDLIYKYYKKYHSKRALGFCSSRMHAEEMAKEFCRRGVKSVAVYSNADGEFSEERNVAIEQLKNQEIKVIFSVDMFNEGVDIASLDMVMFLRPTESPTVFLQQLGRGLRISKGKEYVNVLDFIGNYEKAGRAPFLLNGSACVGERTAYDYSEIEYPDDCIVDFDMRLIDLFREMDKKSLSIQERIKQEYYRVKELLDGKVPTRMELFTNMDDNIYEYCMKHSKENPFKRYMDFLYEIHELSAEELQVYSGIGREFLQLIETTDMQKVYKMPILYSFYNEGDVRLAVTDDEVVENWKKFFDRGTNWKDFPKVTSYEEYRKITDKQHLSKAKSMPIKFLKASGKGFFIDKDGYALGIRDELADVIKVDAFKHQMKDIIEYRTMEYYRRRYVEN</sequence>
<dbReference type="InterPro" id="IPR027417">
    <property type="entry name" value="P-loop_NTPase"/>
</dbReference>
<dbReference type="CDD" id="cd18799">
    <property type="entry name" value="SF2_C_EcoAI-like"/>
    <property type="match status" value="1"/>
</dbReference>
<dbReference type="PANTHER" id="PTHR47396">
    <property type="entry name" value="TYPE I RESTRICTION ENZYME ECOKI R PROTEIN"/>
    <property type="match status" value="1"/>
</dbReference>
<dbReference type="InterPro" id="IPR050742">
    <property type="entry name" value="Helicase_Restrict-Modif_Enz"/>
</dbReference>
<dbReference type="InterPro" id="IPR025202">
    <property type="entry name" value="PLD-like_dom"/>
</dbReference>
<proteinExistence type="predicted"/>
<evidence type="ECO:0000313" key="4">
    <source>
        <dbReference type="Proteomes" id="UP001652409"/>
    </source>
</evidence>
<protein>
    <submittedName>
        <fullName evidence="3">DEAD/DEAH box helicase family protein</fullName>
    </submittedName>
</protein>
<keyword evidence="3" id="KW-0347">Helicase</keyword>
<feature type="domain" description="Helicase ATP-binding" evidence="1">
    <location>
        <begin position="231"/>
        <end position="381"/>
    </location>
</feature>
<dbReference type="CDD" id="cd18032">
    <property type="entry name" value="DEXHc_RE_I_III_res"/>
    <property type="match status" value="1"/>
</dbReference>
<name>A0ABT2TXH8_9FIRM</name>
<dbReference type="CDD" id="cd09205">
    <property type="entry name" value="PLDc_N_DEXD_b3"/>
    <property type="match status" value="1"/>
</dbReference>
<dbReference type="GO" id="GO:0004386">
    <property type="term" value="F:helicase activity"/>
    <property type="evidence" value="ECO:0007669"/>
    <property type="project" value="UniProtKB-KW"/>
</dbReference>
<dbReference type="PANTHER" id="PTHR47396:SF1">
    <property type="entry name" value="ATP-DEPENDENT HELICASE IRC3-RELATED"/>
    <property type="match status" value="1"/>
</dbReference>
<dbReference type="Gene3D" id="3.30.870.10">
    <property type="entry name" value="Endonuclease Chain A"/>
    <property type="match status" value="1"/>
</dbReference>
<dbReference type="EMBL" id="JAOQJL010000045">
    <property type="protein sequence ID" value="MCU6766939.1"/>
    <property type="molecule type" value="Genomic_DNA"/>
</dbReference>
<dbReference type="PROSITE" id="PS51192">
    <property type="entry name" value="HELICASE_ATP_BIND_1"/>
    <property type="match status" value="1"/>
</dbReference>
<dbReference type="Gene3D" id="3.40.50.300">
    <property type="entry name" value="P-loop containing nucleotide triphosphate hydrolases"/>
    <property type="match status" value="2"/>
</dbReference>
<keyword evidence="4" id="KW-1185">Reference proteome</keyword>
<comment type="caution">
    <text evidence="3">The sequence shown here is derived from an EMBL/GenBank/DDBJ whole genome shotgun (WGS) entry which is preliminary data.</text>
</comment>
<dbReference type="Pfam" id="PF04851">
    <property type="entry name" value="ResIII"/>
    <property type="match status" value="1"/>
</dbReference>
<keyword evidence="3" id="KW-0378">Hydrolase</keyword>